<evidence type="ECO:0000256" key="1">
    <source>
        <dbReference type="SAM" id="Phobius"/>
    </source>
</evidence>
<protein>
    <submittedName>
        <fullName evidence="2">Dialkylresorcinol condensing enzyme</fullName>
    </submittedName>
</protein>
<reference evidence="2 3" key="1">
    <citation type="submission" date="2018-12" db="EMBL/GenBank/DDBJ databases">
        <title>Complete genome of Litorilituus sediminis.</title>
        <authorList>
            <person name="Liu A."/>
            <person name="Rong J."/>
        </authorList>
    </citation>
    <scope>NUCLEOTIDE SEQUENCE [LARGE SCALE GENOMIC DNA]</scope>
    <source>
        <strain evidence="2 3">JCM 17549</strain>
    </source>
</reference>
<dbReference type="RefSeq" id="WP_130603661.1">
    <property type="nucleotide sequence ID" value="NZ_CP034759.1"/>
</dbReference>
<dbReference type="SUPFAM" id="SSF52218">
    <property type="entry name" value="Flavoproteins"/>
    <property type="match status" value="1"/>
</dbReference>
<dbReference type="OrthoDB" id="4547866at2"/>
<proteinExistence type="predicted"/>
<dbReference type="Proteomes" id="UP000290244">
    <property type="component" value="Chromosome"/>
</dbReference>
<gene>
    <name evidence="2" type="ORF">EMK97_15315</name>
</gene>
<sequence>MRKVLVINYSQTGQLTRIVNAIIAPMQKSDEIELEYLTVKPKEDYPFPWPFFRFFHVFPETVKMTPQALEPIDSNIVNNADDYDLIILSYQVWFLSPSRPISSLLQSDEAKKIFKDKPVVTVIGCRGMWLNAQEKVKGLLNQLQAKLVDNVALIDDCGAAFSFLATPLWMFTGRKKSYSWVPKAGVSDEDIENSSRFGDAIKNRLLSDNSKITEPMLKGLSAVKINEKLIASERVGSHSFRIWSKLLSALGPQNSIRRSCGLTVYVLFLLTLILTVVPISALIKKLIKPITQKRTNAQKAYFAEPSGE</sequence>
<keyword evidence="1" id="KW-0472">Membrane</keyword>
<accession>A0A4P6PBD0</accession>
<evidence type="ECO:0000313" key="3">
    <source>
        <dbReference type="Proteomes" id="UP000290244"/>
    </source>
</evidence>
<organism evidence="2 3">
    <name type="scientific">Litorilituus sediminis</name>
    <dbReference type="NCBI Taxonomy" id="718192"/>
    <lineage>
        <taxon>Bacteria</taxon>
        <taxon>Pseudomonadati</taxon>
        <taxon>Pseudomonadota</taxon>
        <taxon>Gammaproteobacteria</taxon>
        <taxon>Alteromonadales</taxon>
        <taxon>Colwelliaceae</taxon>
        <taxon>Litorilituus</taxon>
    </lineage>
</organism>
<keyword evidence="1" id="KW-0812">Transmembrane</keyword>
<dbReference type="EMBL" id="CP034759">
    <property type="protein sequence ID" value="QBG36992.1"/>
    <property type="molecule type" value="Genomic_DNA"/>
</dbReference>
<evidence type="ECO:0000313" key="2">
    <source>
        <dbReference type="EMBL" id="QBG36992.1"/>
    </source>
</evidence>
<feature type="transmembrane region" description="Helical" evidence="1">
    <location>
        <begin position="262"/>
        <end position="283"/>
    </location>
</feature>
<name>A0A4P6PBD0_9GAMM</name>
<keyword evidence="3" id="KW-1185">Reference proteome</keyword>
<keyword evidence="1" id="KW-1133">Transmembrane helix</keyword>
<dbReference type="KEGG" id="lsd:EMK97_15315"/>
<dbReference type="InterPro" id="IPR029039">
    <property type="entry name" value="Flavoprotein-like_sf"/>
</dbReference>
<dbReference type="AlphaFoldDB" id="A0A4P6PBD0"/>
<dbReference type="Gene3D" id="3.40.50.360">
    <property type="match status" value="1"/>
</dbReference>